<dbReference type="InterPro" id="IPR021104">
    <property type="entry name" value="KfrA_DNA-bd_N"/>
</dbReference>
<dbReference type="RefSeq" id="WP_340520198.1">
    <property type="nucleotide sequence ID" value="NZ_FMSH01000031.1"/>
</dbReference>
<dbReference type="AlphaFoldDB" id="A0A1K0J3P7"/>
<name>A0A1K0J3P7_CUPNE</name>
<feature type="compositionally biased region" description="Polar residues" evidence="1">
    <location>
        <begin position="279"/>
        <end position="291"/>
    </location>
</feature>
<evidence type="ECO:0000256" key="1">
    <source>
        <dbReference type="SAM" id="MobiDB-lite"/>
    </source>
</evidence>
<gene>
    <name evidence="3" type="ORF">CNECB9_1260007</name>
</gene>
<proteinExistence type="predicted"/>
<protein>
    <submittedName>
        <fullName evidence="3">Mucin-associated surface protein</fullName>
    </submittedName>
</protein>
<sequence length="307" mass="33068">MARPGITYEQVVAVAEALVAQQLKPTLTAVRERLGSGSMNTIHRYWSTWQEQQQKRPLRKLSEPNSRLLAALGAELSKVAEEAAAEAEAALAQAMNELAAMAANGEALEKERDDLAQQLLEVTTDRDTVAGRANEQADEIERLQQGAARQQEELARVRRALTQAELRLEAVSRLEDELAAVRGQLGSEQALRAAADKAAAVAEAQRAAEEAARQRAEARLSSAETREGQARQELTEVHAAHQSTRDKLIEAVSLAAEAQAELKALRAHLGAKGAETAAAGSQQPDEASANATGADESKPPARSRRRR</sequence>
<organism evidence="3">
    <name type="scientific">Cupriavidus necator</name>
    <name type="common">Alcaligenes eutrophus</name>
    <name type="synonym">Ralstonia eutropha</name>
    <dbReference type="NCBI Taxonomy" id="106590"/>
    <lineage>
        <taxon>Bacteria</taxon>
        <taxon>Pseudomonadati</taxon>
        <taxon>Pseudomonadota</taxon>
        <taxon>Betaproteobacteria</taxon>
        <taxon>Burkholderiales</taxon>
        <taxon>Burkholderiaceae</taxon>
        <taxon>Cupriavidus</taxon>
    </lineage>
</organism>
<dbReference type="EMBL" id="FMSH01000031">
    <property type="protein sequence ID" value="SCU73646.1"/>
    <property type="molecule type" value="Genomic_DNA"/>
</dbReference>
<feature type="domain" description="KfrA N-terminal DNA-binding" evidence="2">
    <location>
        <begin position="7"/>
        <end position="119"/>
    </location>
</feature>
<feature type="region of interest" description="Disordered" evidence="1">
    <location>
        <begin position="212"/>
        <end position="243"/>
    </location>
</feature>
<evidence type="ECO:0000259" key="2">
    <source>
        <dbReference type="Pfam" id="PF11740"/>
    </source>
</evidence>
<dbReference type="Pfam" id="PF11740">
    <property type="entry name" value="KfrA_N"/>
    <property type="match status" value="1"/>
</dbReference>
<feature type="region of interest" description="Disordered" evidence="1">
    <location>
        <begin position="270"/>
        <end position="307"/>
    </location>
</feature>
<evidence type="ECO:0000313" key="3">
    <source>
        <dbReference type="EMBL" id="SCU73646.1"/>
    </source>
</evidence>
<reference evidence="3" key="1">
    <citation type="submission" date="2016-09" db="EMBL/GenBank/DDBJ databases">
        <authorList>
            <person name="Capua I."/>
            <person name="De Benedictis P."/>
            <person name="Joannis T."/>
            <person name="Lombin L.H."/>
            <person name="Cattoli G."/>
        </authorList>
    </citation>
    <scope>NUCLEOTIDE SEQUENCE</scope>
    <source>
        <strain evidence="3">B9</strain>
    </source>
</reference>
<accession>A0A1K0J3P7</accession>